<protein>
    <submittedName>
        <fullName evidence="1">Uncharacterized protein</fullName>
    </submittedName>
</protein>
<reference evidence="1 2" key="1">
    <citation type="submission" date="2013-12" db="EMBL/GenBank/DDBJ databases">
        <title>Genome and proteome characterization of Caldibacillus debilis GB1 derived from a cellulolytic aero-tolerant co-culture.</title>
        <authorList>
            <person name="Wushke S.T."/>
            <person name="Zhang X."/>
            <person name="Fristensky B."/>
            <person name="Wilkins J.A."/>
            <person name="Levin D.B."/>
            <person name="Sparling R."/>
        </authorList>
    </citation>
    <scope>NUCLEOTIDE SEQUENCE [LARGE SCALE GENOMIC DNA]</scope>
    <source>
        <strain evidence="1 2">GB1</strain>
    </source>
</reference>
<name>A0A420VIF9_9BACI</name>
<keyword evidence="2" id="KW-1185">Reference proteome</keyword>
<dbReference type="AlphaFoldDB" id="A0A420VIF9"/>
<accession>A0A420VIF9</accession>
<dbReference type="EMBL" id="AZRV01000011">
    <property type="protein sequence ID" value="RKO63178.1"/>
    <property type="molecule type" value="Genomic_DNA"/>
</dbReference>
<gene>
    <name evidence="1" type="ORF">Cdeb_00268</name>
</gene>
<sequence length="145" mass="15738">MRRRVKHQRIAQPTGMHPGVRPSIGGMTAFDTFYPSPAGLGTVCLPFVLRVTGFPAASFPFSLSSAYKGDRFPAAFWKGAGFGRQAVLSYPSTIKNRRSKKVKIGSAPFYSLLIVTPASEETTSVSLPRRLPAYDRALLLGASVF</sequence>
<comment type="caution">
    <text evidence="1">The sequence shown here is derived from an EMBL/GenBank/DDBJ whole genome shotgun (WGS) entry which is preliminary data.</text>
</comment>
<evidence type="ECO:0000313" key="1">
    <source>
        <dbReference type="EMBL" id="RKO63178.1"/>
    </source>
</evidence>
<dbReference type="Proteomes" id="UP000286235">
    <property type="component" value="Unassembled WGS sequence"/>
</dbReference>
<evidence type="ECO:0000313" key="2">
    <source>
        <dbReference type="Proteomes" id="UP000286235"/>
    </source>
</evidence>
<proteinExistence type="predicted"/>
<organism evidence="1 2">
    <name type="scientific">Caldibacillus debilis GB1</name>
    <dbReference type="NCBI Taxonomy" id="1339248"/>
    <lineage>
        <taxon>Bacteria</taxon>
        <taxon>Bacillati</taxon>
        <taxon>Bacillota</taxon>
        <taxon>Bacilli</taxon>
        <taxon>Bacillales</taxon>
        <taxon>Bacillaceae</taxon>
        <taxon>Caldibacillus</taxon>
    </lineage>
</organism>